<proteinExistence type="predicted"/>
<dbReference type="RefSeq" id="WP_067056375.1">
    <property type="nucleotide sequence ID" value="NZ_MXAO01000048.1"/>
</dbReference>
<accession>A0A378Q773</accession>
<evidence type="ECO:0000313" key="1">
    <source>
        <dbReference type="EMBL" id="STY95047.1"/>
    </source>
</evidence>
<name>A0A378Q773_9GAMM</name>
<sequence>MYVLDDITRQGLDAYKNRVATINGAESFAAPFNVTPAKQQTLIEAYQKEADFLSKVNMVMVKQASGPKLALGNDKRIASNTDTRIQPRRPTTIGTLTDDDYLCTQTNYDVAYDWAVIDNWGAFSDFQQRLARLAVKAVAQDKQIIGFNGTHRAKTSNKELYPELQDVNIGWLQKIRDHAPERYIESIKVGAVHEFKTIDALVEMAVNELIAERFRQNTDLIAITSAGLVSDKYLSLINQVLSPTEQIAANGLYQKTQLGTRKVDTPAYFPTGALLITSYDNLSIYQQRGTLRRFFRDEPEWNRTADYQSVNECFVVEDYDKVAFIGHIEVEG</sequence>
<organism evidence="1 2">
    <name type="scientific">Faucicola atlantae</name>
    <dbReference type="NCBI Taxonomy" id="34059"/>
    <lineage>
        <taxon>Bacteria</taxon>
        <taxon>Pseudomonadati</taxon>
        <taxon>Pseudomonadota</taxon>
        <taxon>Gammaproteobacteria</taxon>
        <taxon>Moraxellales</taxon>
        <taxon>Moraxellaceae</taxon>
        <taxon>Faucicola</taxon>
    </lineage>
</organism>
<dbReference type="Pfam" id="PF05125">
    <property type="entry name" value="Phage_cap_P2"/>
    <property type="match status" value="1"/>
</dbReference>
<dbReference type="InterPro" id="IPR006441">
    <property type="entry name" value="Phage_P2_GpN"/>
</dbReference>
<gene>
    <name evidence="1" type="ORF">NCTC11091_00832</name>
</gene>
<dbReference type="AlphaFoldDB" id="A0A378Q773"/>
<dbReference type="Proteomes" id="UP000255193">
    <property type="component" value="Unassembled WGS sequence"/>
</dbReference>
<protein>
    <submittedName>
        <fullName evidence="1">Phage major capsid protein, P2 family</fullName>
    </submittedName>
</protein>
<dbReference type="NCBIfam" id="TIGR01551">
    <property type="entry name" value="major_capsid_P2"/>
    <property type="match status" value="1"/>
</dbReference>
<reference evidence="1 2" key="1">
    <citation type="submission" date="2018-06" db="EMBL/GenBank/DDBJ databases">
        <authorList>
            <consortium name="Pathogen Informatics"/>
            <person name="Doyle S."/>
        </authorList>
    </citation>
    <scope>NUCLEOTIDE SEQUENCE [LARGE SCALE GENOMIC DNA]</scope>
    <source>
        <strain evidence="1 2">NCTC11091</strain>
    </source>
</reference>
<evidence type="ECO:0000313" key="2">
    <source>
        <dbReference type="Proteomes" id="UP000255193"/>
    </source>
</evidence>
<dbReference type="EMBL" id="UGQA01000001">
    <property type="protein sequence ID" value="STY95047.1"/>
    <property type="molecule type" value="Genomic_DNA"/>
</dbReference>